<evidence type="ECO:0000313" key="3">
    <source>
        <dbReference type="Proteomes" id="UP001465976"/>
    </source>
</evidence>
<name>A0ABR3ELC3_9AGAR</name>
<keyword evidence="3" id="KW-1185">Reference proteome</keyword>
<feature type="region of interest" description="Disordered" evidence="1">
    <location>
        <begin position="103"/>
        <end position="130"/>
    </location>
</feature>
<evidence type="ECO:0008006" key="4">
    <source>
        <dbReference type="Google" id="ProtNLM"/>
    </source>
</evidence>
<evidence type="ECO:0000313" key="2">
    <source>
        <dbReference type="EMBL" id="KAL0563684.1"/>
    </source>
</evidence>
<feature type="region of interest" description="Disordered" evidence="1">
    <location>
        <begin position="48"/>
        <end position="85"/>
    </location>
</feature>
<feature type="compositionally biased region" description="Basic and acidic residues" evidence="1">
    <location>
        <begin position="103"/>
        <end position="127"/>
    </location>
</feature>
<sequence length="1036" mass="117064">MSDSYVCSGCQKKYKHSGDYIQHLEHTQKPACKAAHDALKQTIRHSHFMPRCDPPSAHFTSPQSRSSRDPTDVHSNNLDDPGVQFEGDFFGNDYSAEDFPGFEREDERWNDDGENCRDEAGHDREAVEDGGMALEMEPTFERPREQVTVPAKDSENPNAMQVDDGDPPPSPKNPLLCDLPAHRESIHVVEFGGQAGEPVESPNSSSTFYDSTDGFQHYESRIPGINSNPYTPFASQMDWEVARWAKLQGTGSTAFSDLLAIDGVSEALGLSYRSSDDLNKIIDKEIPAQRPSFVRKEVVIAGEAFDIYQRPIIDCLRALYGSPEHSRYMCFAPERHYADADMTQRLYHDMNTGKWWWSTQKELEQKEPGATIIPVILSSDKTQITLFRNKSAYPVYLTIRNLPKEIRRKPSKQGQILLAYLPTTRLEHINNKASRRRSIANLFYASMNSVLSPLKEAGSKGIVLESRDGVKRRCHPILAVYVGDYPEQMLVTCGYYGDCPVCMAEKLDLGGYPCNTAYHDPKQAVKAAKSIGKEGWAQKCLDANIKPMQHPFWEDLPYTDIFHSITPDLLHQMYQGVMKHLIGWITHIVGDDEVDAQVRHLPAKHGIRHFHKGITTLSRVSGAEHKQICTFLLGLVLDVPSLSATQSRSLITATRSLLDFLYMASYPIHSDVSLTLLEATLETFHNNKAVFVELGAREHFNLPKLHSLSHYVRAIKLYGTCDNYNTETTERLHIDFAKDAYRATNRKDEYSQNTKWLERREKVIHHTNYLAWKRSQPPPPSTSEPSNVTPAPSSVNAGVRYNVAGSLRSLTNMKCPLMPKLAKFPTRKTVSFDKLGDPTSMGGHGATQLEYALKEFIARFRDPGLSAGEVEDMAHFLSLSFRNVPVWHKIKFQNPELYGDETLDVVSAHPRRFSSRGQVTQVSCFDAALVQTQQKNDDGDFLQGLQIGRVRVIFSIPQNHLHRLFPPNTTPPTHLTYIEWFTKFPRNPESGSRLLRIKPLMRRDESRAVSVVPVEMISQSVHLYPKWGGAVPPDWT</sequence>
<dbReference type="Pfam" id="PF18759">
    <property type="entry name" value="Plavaka"/>
    <property type="match status" value="1"/>
</dbReference>
<feature type="region of interest" description="Disordered" evidence="1">
    <location>
        <begin position="143"/>
        <end position="170"/>
    </location>
</feature>
<reference evidence="2 3" key="1">
    <citation type="submission" date="2024-02" db="EMBL/GenBank/DDBJ databases">
        <title>A draft genome for the cacao thread blight pathogen Marasmius crinis-equi.</title>
        <authorList>
            <person name="Cohen S.P."/>
            <person name="Baruah I.K."/>
            <person name="Amoako-Attah I."/>
            <person name="Bukari Y."/>
            <person name="Meinhardt L.W."/>
            <person name="Bailey B.A."/>
        </authorList>
    </citation>
    <scope>NUCLEOTIDE SEQUENCE [LARGE SCALE GENOMIC DNA]</scope>
    <source>
        <strain evidence="2 3">GH-76</strain>
    </source>
</reference>
<comment type="caution">
    <text evidence="2">The sequence shown here is derived from an EMBL/GenBank/DDBJ whole genome shotgun (WGS) entry which is preliminary data.</text>
</comment>
<accession>A0ABR3ELC3</accession>
<gene>
    <name evidence="2" type="ORF">V5O48_018380</name>
</gene>
<organism evidence="2 3">
    <name type="scientific">Marasmius crinis-equi</name>
    <dbReference type="NCBI Taxonomy" id="585013"/>
    <lineage>
        <taxon>Eukaryota</taxon>
        <taxon>Fungi</taxon>
        <taxon>Dikarya</taxon>
        <taxon>Basidiomycota</taxon>
        <taxon>Agaricomycotina</taxon>
        <taxon>Agaricomycetes</taxon>
        <taxon>Agaricomycetidae</taxon>
        <taxon>Agaricales</taxon>
        <taxon>Marasmiineae</taxon>
        <taxon>Marasmiaceae</taxon>
        <taxon>Marasmius</taxon>
    </lineage>
</organism>
<evidence type="ECO:0000256" key="1">
    <source>
        <dbReference type="SAM" id="MobiDB-lite"/>
    </source>
</evidence>
<protein>
    <recommendedName>
        <fullName evidence="4">C2H2-type domain-containing protein</fullName>
    </recommendedName>
</protein>
<dbReference type="InterPro" id="IPR041078">
    <property type="entry name" value="Plavaka"/>
</dbReference>
<proteinExistence type="predicted"/>
<dbReference type="Proteomes" id="UP001465976">
    <property type="component" value="Unassembled WGS sequence"/>
</dbReference>
<dbReference type="EMBL" id="JBAHYK010003284">
    <property type="protein sequence ID" value="KAL0563684.1"/>
    <property type="molecule type" value="Genomic_DNA"/>
</dbReference>
<feature type="region of interest" description="Disordered" evidence="1">
    <location>
        <begin position="772"/>
        <end position="795"/>
    </location>
</feature>
<feature type="non-terminal residue" evidence="2">
    <location>
        <position position="1036"/>
    </location>
</feature>